<dbReference type="Gene3D" id="3.40.190.290">
    <property type="match status" value="1"/>
</dbReference>
<gene>
    <name evidence="7" type="ORF">JHX88_00595</name>
    <name evidence="6" type="ORF">SAMN05421772_101189</name>
</gene>
<dbReference type="PANTHER" id="PTHR30126:SF2">
    <property type="entry name" value="HTH-TYPE TRANSCRIPTIONAL REGULATOR YJIE"/>
    <property type="match status" value="1"/>
</dbReference>
<reference evidence="6 8" key="1">
    <citation type="submission" date="2017-01" db="EMBL/GenBank/DDBJ databases">
        <authorList>
            <person name="Varghese N."/>
            <person name="Submissions S."/>
        </authorList>
    </citation>
    <scope>NUCLEOTIDE SEQUENCE [LARGE SCALE GENOMIC DNA]</scope>
    <source>
        <strain evidence="6 8">DSM 18447</strain>
    </source>
</reference>
<dbReference type="RefSeq" id="WP_076522854.1">
    <property type="nucleotide sequence ID" value="NZ_CP067140.1"/>
</dbReference>
<reference evidence="7 9" key="2">
    <citation type="submission" date="2021-01" db="EMBL/GenBank/DDBJ databases">
        <title>Biogeographic distribution of Paracoccus.</title>
        <authorList>
            <person name="Hollensteiner J."/>
            <person name="Leineberger J."/>
            <person name="Brinkhoff T."/>
            <person name="Daniel R."/>
        </authorList>
    </citation>
    <scope>NUCLEOTIDE SEQUENCE [LARGE SCALE GENOMIC DNA]</scope>
    <source>
        <strain evidence="7 9">DSM 18447</strain>
    </source>
</reference>
<dbReference type="EMBL" id="CP067140">
    <property type="protein sequence ID" value="WCR03322.1"/>
    <property type="molecule type" value="Genomic_DNA"/>
</dbReference>
<keyword evidence="2" id="KW-0805">Transcription regulation</keyword>
<dbReference type="Proteomes" id="UP000186216">
    <property type="component" value="Unassembled WGS sequence"/>
</dbReference>
<evidence type="ECO:0000256" key="4">
    <source>
        <dbReference type="ARBA" id="ARBA00023163"/>
    </source>
</evidence>
<organism evidence="6 8">
    <name type="scientific">Paracoccus saliphilus</name>
    <dbReference type="NCBI Taxonomy" id="405559"/>
    <lineage>
        <taxon>Bacteria</taxon>
        <taxon>Pseudomonadati</taxon>
        <taxon>Pseudomonadota</taxon>
        <taxon>Alphaproteobacteria</taxon>
        <taxon>Rhodobacterales</taxon>
        <taxon>Paracoccaceae</taxon>
        <taxon>Paracoccus</taxon>
    </lineage>
</organism>
<evidence type="ECO:0000313" key="6">
    <source>
        <dbReference type="EMBL" id="SIS51397.1"/>
    </source>
</evidence>
<dbReference type="Proteomes" id="UP001215549">
    <property type="component" value="Chromosome"/>
</dbReference>
<dbReference type="SUPFAM" id="SSF46785">
    <property type="entry name" value="Winged helix' DNA-binding domain"/>
    <property type="match status" value="1"/>
</dbReference>
<name>A0AA45W0T9_9RHOB</name>
<evidence type="ECO:0000259" key="5">
    <source>
        <dbReference type="PROSITE" id="PS50931"/>
    </source>
</evidence>
<evidence type="ECO:0000256" key="2">
    <source>
        <dbReference type="ARBA" id="ARBA00023015"/>
    </source>
</evidence>
<evidence type="ECO:0000313" key="8">
    <source>
        <dbReference type="Proteomes" id="UP000186216"/>
    </source>
</evidence>
<dbReference type="CDD" id="cd05466">
    <property type="entry name" value="PBP2_LTTR_substrate"/>
    <property type="match status" value="1"/>
</dbReference>
<evidence type="ECO:0000313" key="7">
    <source>
        <dbReference type="EMBL" id="WCR03322.1"/>
    </source>
</evidence>
<dbReference type="Gene3D" id="1.10.10.10">
    <property type="entry name" value="Winged helix-like DNA-binding domain superfamily/Winged helix DNA-binding domain"/>
    <property type="match status" value="1"/>
</dbReference>
<sequence>MELKWLEDFVMLANTASFSRAAEARNVTQSAFSRRIKQLEAWVGAPLVSRASLPAELTEEGRTFLPVAQETIRALHNLRDTLHPEQEAREKRITFAALHTLTVTFLPELLEQARRKLPDLLSAIIPDRGGIEANLDTLVSGEVDLFLTYAHPFVPMLLDPTAFEWRRLGTETLVPVAAPELNLAAAPHNHDEGLIEQAIRLGVPLPYLDYGSSSFFGVALQRIFGRSPGMERQVVHQSTISDGLRQCALAGWGVCWLPEALIRRDLEVGRLIRASNQREWTLPIEIRIYRHRETTRAIVDDFWRLINEQRCAGLS</sequence>
<keyword evidence="3 6" id="KW-0238">DNA-binding</keyword>
<dbReference type="AlphaFoldDB" id="A0AA45W0T9"/>
<dbReference type="PRINTS" id="PR00039">
    <property type="entry name" value="HTHLYSR"/>
</dbReference>
<dbReference type="InterPro" id="IPR000847">
    <property type="entry name" value="LysR_HTH_N"/>
</dbReference>
<dbReference type="Pfam" id="PF00126">
    <property type="entry name" value="HTH_1"/>
    <property type="match status" value="1"/>
</dbReference>
<dbReference type="SUPFAM" id="SSF53850">
    <property type="entry name" value="Periplasmic binding protein-like II"/>
    <property type="match status" value="1"/>
</dbReference>
<comment type="similarity">
    <text evidence="1">Belongs to the LysR transcriptional regulatory family.</text>
</comment>
<dbReference type="GO" id="GO:0000976">
    <property type="term" value="F:transcription cis-regulatory region binding"/>
    <property type="evidence" value="ECO:0007669"/>
    <property type="project" value="TreeGrafter"/>
</dbReference>
<protein>
    <submittedName>
        <fullName evidence="6">DNA-binding transcriptional regulator, LysR family</fullName>
    </submittedName>
    <submittedName>
        <fullName evidence="7">LysR family transcriptional regulator</fullName>
    </submittedName>
</protein>
<dbReference type="EMBL" id="FTOU01000001">
    <property type="protein sequence ID" value="SIS51397.1"/>
    <property type="molecule type" value="Genomic_DNA"/>
</dbReference>
<evidence type="ECO:0000313" key="9">
    <source>
        <dbReference type="Proteomes" id="UP001215549"/>
    </source>
</evidence>
<keyword evidence="9" id="KW-1185">Reference proteome</keyword>
<dbReference type="InterPro" id="IPR036388">
    <property type="entry name" value="WH-like_DNA-bd_sf"/>
</dbReference>
<proteinExistence type="inferred from homology"/>
<dbReference type="Pfam" id="PF03466">
    <property type="entry name" value="LysR_substrate"/>
    <property type="match status" value="1"/>
</dbReference>
<dbReference type="GO" id="GO:0003700">
    <property type="term" value="F:DNA-binding transcription factor activity"/>
    <property type="evidence" value="ECO:0007669"/>
    <property type="project" value="InterPro"/>
</dbReference>
<evidence type="ECO:0000256" key="1">
    <source>
        <dbReference type="ARBA" id="ARBA00009437"/>
    </source>
</evidence>
<dbReference type="InterPro" id="IPR005119">
    <property type="entry name" value="LysR_subst-bd"/>
</dbReference>
<evidence type="ECO:0000256" key="3">
    <source>
        <dbReference type="ARBA" id="ARBA00023125"/>
    </source>
</evidence>
<dbReference type="PANTHER" id="PTHR30126">
    <property type="entry name" value="HTH-TYPE TRANSCRIPTIONAL REGULATOR"/>
    <property type="match status" value="1"/>
</dbReference>
<dbReference type="PROSITE" id="PS50931">
    <property type="entry name" value="HTH_LYSR"/>
    <property type="match status" value="1"/>
</dbReference>
<dbReference type="InterPro" id="IPR036390">
    <property type="entry name" value="WH_DNA-bd_sf"/>
</dbReference>
<accession>A0AA45W0T9</accession>
<keyword evidence="4" id="KW-0804">Transcription</keyword>
<feature type="domain" description="HTH lysR-type" evidence="5">
    <location>
        <begin position="1"/>
        <end position="58"/>
    </location>
</feature>